<feature type="region of interest" description="Disordered" evidence="1">
    <location>
        <begin position="81"/>
        <end position="115"/>
    </location>
</feature>
<feature type="compositionally biased region" description="Acidic residues" evidence="1">
    <location>
        <begin position="346"/>
        <end position="375"/>
    </location>
</feature>
<feature type="region of interest" description="Disordered" evidence="1">
    <location>
        <begin position="450"/>
        <end position="502"/>
    </location>
</feature>
<comment type="caution">
    <text evidence="3">The sequence shown here is derived from an EMBL/GenBank/DDBJ whole genome shotgun (WGS) entry which is preliminary data.</text>
</comment>
<feature type="region of interest" description="Disordered" evidence="1">
    <location>
        <begin position="339"/>
        <end position="398"/>
    </location>
</feature>
<dbReference type="Proteomes" id="UP000785200">
    <property type="component" value="Unassembled WGS sequence"/>
</dbReference>
<accession>A0A9P6VPZ2</accession>
<dbReference type="AlphaFoldDB" id="A0A9P6VPZ2"/>
<feature type="region of interest" description="Disordered" evidence="1">
    <location>
        <begin position="255"/>
        <end position="274"/>
    </location>
</feature>
<dbReference type="PANTHER" id="PTHR38422">
    <property type="entry name" value="SOMETHING ABOUT SILENCING PROTEIN 4"/>
    <property type="match status" value="1"/>
</dbReference>
<evidence type="ECO:0000259" key="2">
    <source>
        <dbReference type="Pfam" id="PF15460"/>
    </source>
</evidence>
<feature type="compositionally biased region" description="Low complexity" evidence="1">
    <location>
        <begin position="97"/>
        <end position="110"/>
    </location>
</feature>
<name>A0A9P6VPZ2_9HELO</name>
<dbReference type="Pfam" id="PF15460">
    <property type="entry name" value="SAS4"/>
    <property type="match status" value="1"/>
</dbReference>
<reference evidence="3" key="1">
    <citation type="submission" date="2019-07" db="EMBL/GenBank/DDBJ databases">
        <title>Hyphodiscus hymeniophilus genome sequencing and assembly.</title>
        <authorList>
            <person name="Kramer G."/>
            <person name="Nodwell J."/>
        </authorList>
    </citation>
    <scope>NUCLEOTIDE SEQUENCE</scope>
    <source>
        <strain evidence="3">ATCC 34498</strain>
    </source>
</reference>
<proteinExistence type="predicted"/>
<sequence>MASLTLRSSRKYDGLKTRTRSKALGTLHDRQQSNIGRKKRPRDSLDDEKHSINPKRVKIAIEIDPFPKDQPTAKSVVIQKVPTPLLKRSAPPEKAISTQTSSTESPPQKTTPHHEKVVNGIRHELNRLQDRLSQPLQPNLKDEKRKLRSQEGQRFKSELSLYFPDYDEVIGNDPKEDHILNFDTPIIIIDNAKPSAKQPSSARKTHEYPLKDFPSSLFDDLHDAERVDFSFLNTHYKDDDEDPLSDAYFESIHKRPERQEKSIRNNDKGRAQHEKDQVIRLLEGLQGPDWLKIMGVSGVTDSRKKEFEPARHHFIKGCHAIIEKFRIWREEEKRRKLEKDQAMAEAEAEEDDVEGDEDAVEEEEEEAKEVEEVEMDGYASDGDPPDYSDVDASAARQLHEEAIAQSAPLRPSKRPEKRARVVLAVPEEHELEKDFKSFFSKPHLREAALGRGRRSGRISAAWGQPVPEVPTSDFDLPEEYRDEETLRAHARKRRRDRRVSKS</sequence>
<dbReference type="PANTHER" id="PTHR38422:SF1">
    <property type="entry name" value="SOMETHING ABOUT SILENCING PROTEIN 4"/>
    <property type="match status" value="1"/>
</dbReference>
<dbReference type="GO" id="GO:0004402">
    <property type="term" value="F:histone acetyltransferase activity"/>
    <property type="evidence" value="ECO:0007669"/>
    <property type="project" value="TreeGrafter"/>
</dbReference>
<evidence type="ECO:0000313" key="3">
    <source>
        <dbReference type="EMBL" id="KAG0651499.1"/>
    </source>
</evidence>
<dbReference type="InterPro" id="IPR029184">
    <property type="entry name" value="Sas4_dom"/>
</dbReference>
<feature type="domain" description="Something about silencing protein 4" evidence="2">
    <location>
        <begin position="242"/>
        <end position="337"/>
    </location>
</feature>
<feature type="region of interest" description="Disordered" evidence="1">
    <location>
        <begin position="1"/>
        <end position="56"/>
    </location>
</feature>
<keyword evidence="4" id="KW-1185">Reference proteome</keyword>
<dbReference type="EMBL" id="VNKQ01000004">
    <property type="protein sequence ID" value="KAG0651499.1"/>
    <property type="molecule type" value="Genomic_DNA"/>
</dbReference>
<dbReference type="OrthoDB" id="1938992at2759"/>
<evidence type="ECO:0000256" key="1">
    <source>
        <dbReference type="SAM" id="MobiDB-lite"/>
    </source>
</evidence>
<evidence type="ECO:0000313" key="4">
    <source>
        <dbReference type="Proteomes" id="UP000785200"/>
    </source>
</evidence>
<feature type="compositionally biased region" description="Basic and acidic residues" evidence="1">
    <location>
        <begin position="42"/>
        <end position="51"/>
    </location>
</feature>
<feature type="compositionally biased region" description="Basic residues" evidence="1">
    <location>
        <begin position="488"/>
        <end position="502"/>
    </location>
</feature>
<protein>
    <recommendedName>
        <fullName evidence="2">Something about silencing protein 4 domain-containing protein</fullName>
    </recommendedName>
</protein>
<dbReference type="InterPro" id="IPR038988">
    <property type="entry name" value="Sas4"/>
</dbReference>
<organism evidence="3 4">
    <name type="scientific">Hyphodiscus hymeniophilus</name>
    <dbReference type="NCBI Taxonomy" id="353542"/>
    <lineage>
        <taxon>Eukaryota</taxon>
        <taxon>Fungi</taxon>
        <taxon>Dikarya</taxon>
        <taxon>Ascomycota</taxon>
        <taxon>Pezizomycotina</taxon>
        <taxon>Leotiomycetes</taxon>
        <taxon>Helotiales</taxon>
        <taxon>Hyphodiscaceae</taxon>
        <taxon>Hyphodiscus</taxon>
    </lineage>
</organism>
<dbReference type="GO" id="GO:0033255">
    <property type="term" value="C:SAS acetyltransferase complex"/>
    <property type="evidence" value="ECO:0007669"/>
    <property type="project" value="InterPro"/>
</dbReference>
<gene>
    <name evidence="3" type="ORF">D0Z07_2018</name>
</gene>